<evidence type="ECO:0000256" key="5">
    <source>
        <dbReference type="ARBA" id="ARBA00022912"/>
    </source>
</evidence>
<dbReference type="InterPro" id="IPR036412">
    <property type="entry name" value="HAD-like_sf"/>
</dbReference>
<feature type="transmembrane region" description="Helical" evidence="12">
    <location>
        <begin position="36"/>
        <end position="56"/>
    </location>
</feature>
<evidence type="ECO:0000313" key="15">
    <source>
        <dbReference type="Proteomes" id="UP000663882"/>
    </source>
</evidence>
<keyword evidence="4" id="KW-0378">Hydrolase</keyword>
<evidence type="ECO:0000256" key="8">
    <source>
        <dbReference type="ARBA" id="ARBA00047761"/>
    </source>
</evidence>
<evidence type="ECO:0000256" key="3">
    <source>
        <dbReference type="ARBA" id="ARBA00022692"/>
    </source>
</evidence>
<name>A0A813THY1_9BILA</name>
<comment type="caution">
    <text evidence="14">The sequence shown here is derived from an EMBL/GenBank/DDBJ whole genome shotgun (WGS) entry which is preliminary data.</text>
</comment>
<sequence length="591" mass="69675">MPSSAVIRVQQQQGLVTQNNHPNLNSEKNTISMFRLFLRAFDYIYFINTKIFFYFLLMFKRLLRFFFGVWTFIFVTLRGSKKKLIQFQSVKYYNCPLQPLSLHRLHFLPKKILVLDLDETLIHSHHDGLSRVVTVKPTGPPDFIVRVEIERHPVRFFVYKRPHVDYFLETVSQWYDLVVFTASMEIYGAAVTERLDNNRNILSRRYFRQHCTLEFGAYSKDLAVVNNDLSRIFILDNSPIAYRSYPLNAIPIKSWFFDPTDTCLLALLPFLDALRFCRDVRSVLGMNLHLHQNLMVTILNTPTVTPAPTKSSIPFDQSSPTGWIQLDSKIVPFIKKQCDRLLPVEYLLKEHIISSSEDFSLRSLYIPINQDDIHTFNNLFRQSSSLSLKFILTNYSSLITLDHLIFRLKRLFFIRFLSSPINIDYIDYNQVMSYNGGLLTLINNKKQHIPFIYINKQKYIPQINHINFSFISTFCMANKYELEYLRLIALYDYLSSDDNNDNLINLLSINNLTLIPIDCYYEDKFIKIISLNDFHYHEYQRRFKQQKSLIYFEDNQQLSSGWWQPPASSSSSSSSKQKPLSQFKLQRPIFF</sequence>
<evidence type="ECO:0000256" key="4">
    <source>
        <dbReference type="ARBA" id="ARBA00022801"/>
    </source>
</evidence>
<evidence type="ECO:0000256" key="10">
    <source>
        <dbReference type="ARBA" id="ARBA00061694"/>
    </source>
</evidence>
<evidence type="ECO:0000256" key="6">
    <source>
        <dbReference type="ARBA" id="ARBA00022989"/>
    </source>
</evidence>
<comment type="catalytic activity">
    <reaction evidence="8">
        <text>O-phospho-L-seryl-[protein] + H2O = L-seryl-[protein] + phosphate</text>
        <dbReference type="Rhea" id="RHEA:20629"/>
        <dbReference type="Rhea" id="RHEA-COMP:9863"/>
        <dbReference type="Rhea" id="RHEA-COMP:11604"/>
        <dbReference type="ChEBI" id="CHEBI:15377"/>
        <dbReference type="ChEBI" id="CHEBI:29999"/>
        <dbReference type="ChEBI" id="CHEBI:43474"/>
        <dbReference type="ChEBI" id="CHEBI:83421"/>
        <dbReference type="EC" id="3.1.3.16"/>
    </reaction>
</comment>
<evidence type="ECO:0000256" key="1">
    <source>
        <dbReference type="ARBA" id="ARBA00004167"/>
    </source>
</evidence>
<dbReference type="OrthoDB" id="277011at2759"/>
<reference evidence="14" key="1">
    <citation type="submission" date="2021-02" db="EMBL/GenBank/DDBJ databases">
        <authorList>
            <person name="Nowell W R."/>
        </authorList>
    </citation>
    <scope>NUCLEOTIDE SEQUENCE</scope>
</reference>
<keyword evidence="6 12" id="KW-1133">Transmembrane helix</keyword>
<comment type="subcellular location">
    <subcellularLocation>
        <location evidence="1">Membrane</location>
        <topology evidence="1">Single-pass membrane protein</topology>
    </subcellularLocation>
</comment>
<proteinExistence type="inferred from homology"/>
<dbReference type="InterPro" id="IPR004274">
    <property type="entry name" value="FCP1_dom"/>
</dbReference>
<dbReference type="InterPro" id="IPR023214">
    <property type="entry name" value="HAD_sf"/>
</dbReference>
<dbReference type="NCBIfam" id="TIGR02251">
    <property type="entry name" value="HIF-SF_euk"/>
    <property type="match status" value="1"/>
</dbReference>
<comment type="similarity">
    <text evidence="10">Belongs to the Dullard family.</text>
</comment>
<keyword evidence="5" id="KW-0904">Protein phosphatase</keyword>
<evidence type="ECO:0000256" key="9">
    <source>
        <dbReference type="ARBA" id="ARBA00048336"/>
    </source>
</evidence>
<dbReference type="PROSITE" id="PS50969">
    <property type="entry name" value="FCP1"/>
    <property type="match status" value="1"/>
</dbReference>
<evidence type="ECO:0000256" key="11">
    <source>
        <dbReference type="SAM" id="MobiDB-lite"/>
    </source>
</evidence>
<dbReference type="InterPro" id="IPR050365">
    <property type="entry name" value="TIM50"/>
</dbReference>
<dbReference type="InterPro" id="IPR011948">
    <property type="entry name" value="Dullard_phosphatase"/>
</dbReference>
<protein>
    <recommendedName>
        <fullName evidence="2">protein-serine/threonine phosphatase</fullName>
        <ecNumber evidence="2">3.1.3.16</ecNumber>
    </recommendedName>
</protein>
<dbReference type="GO" id="GO:0004722">
    <property type="term" value="F:protein serine/threonine phosphatase activity"/>
    <property type="evidence" value="ECO:0007669"/>
    <property type="project" value="UniProtKB-EC"/>
</dbReference>
<gene>
    <name evidence="14" type="ORF">RFH988_LOCUS4525</name>
</gene>
<dbReference type="SUPFAM" id="SSF56784">
    <property type="entry name" value="HAD-like"/>
    <property type="match status" value="1"/>
</dbReference>
<dbReference type="Gene3D" id="3.40.50.1000">
    <property type="entry name" value="HAD superfamily/HAD-like"/>
    <property type="match status" value="1"/>
</dbReference>
<feature type="region of interest" description="Disordered" evidence="11">
    <location>
        <begin position="563"/>
        <end position="591"/>
    </location>
</feature>
<evidence type="ECO:0000256" key="2">
    <source>
        <dbReference type="ARBA" id="ARBA00013081"/>
    </source>
</evidence>
<dbReference type="EC" id="3.1.3.16" evidence="2"/>
<dbReference type="CDD" id="cd07521">
    <property type="entry name" value="HAD_FCP1-like"/>
    <property type="match status" value="1"/>
</dbReference>
<organism evidence="14 15">
    <name type="scientific">Rotaria sordida</name>
    <dbReference type="NCBI Taxonomy" id="392033"/>
    <lineage>
        <taxon>Eukaryota</taxon>
        <taxon>Metazoa</taxon>
        <taxon>Spiralia</taxon>
        <taxon>Gnathifera</taxon>
        <taxon>Rotifera</taxon>
        <taxon>Eurotatoria</taxon>
        <taxon>Bdelloidea</taxon>
        <taxon>Philodinida</taxon>
        <taxon>Philodinidae</taxon>
        <taxon>Rotaria</taxon>
    </lineage>
</organism>
<dbReference type="PANTHER" id="PTHR12210">
    <property type="entry name" value="DULLARD PROTEIN PHOSPHATASE"/>
    <property type="match status" value="1"/>
</dbReference>
<evidence type="ECO:0000256" key="7">
    <source>
        <dbReference type="ARBA" id="ARBA00023136"/>
    </source>
</evidence>
<feature type="domain" description="FCP1 homology" evidence="13">
    <location>
        <begin position="106"/>
        <end position="274"/>
    </location>
</feature>
<keyword evidence="7 12" id="KW-0472">Membrane</keyword>
<dbReference type="SMART" id="SM00577">
    <property type="entry name" value="CPDc"/>
    <property type="match status" value="1"/>
</dbReference>
<dbReference type="AlphaFoldDB" id="A0A813THY1"/>
<evidence type="ECO:0000313" key="14">
    <source>
        <dbReference type="EMBL" id="CAF0812911.1"/>
    </source>
</evidence>
<evidence type="ECO:0000259" key="13">
    <source>
        <dbReference type="PROSITE" id="PS50969"/>
    </source>
</evidence>
<dbReference type="FunFam" id="3.40.50.1000:FF:000044">
    <property type="entry name" value="CTD nuclear envelope phosphatase 1"/>
    <property type="match status" value="1"/>
</dbReference>
<dbReference type="Pfam" id="PF03031">
    <property type="entry name" value="NIF"/>
    <property type="match status" value="1"/>
</dbReference>
<dbReference type="Proteomes" id="UP000663882">
    <property type="component" value="Unassembled WGS sequence"/>
</dbReference>
<keyword evidence="3 12" id="KW-0812">Transmembrane</keyword>
<dbReference type="EMBL" id="CAJNOO010000118">
    <property type="protein sequence ID" value="CAF0812911.1"/>
    <property type="molecule type" value="Genomic_DNA"/>
</dbReference>
<comment type="catalytic activity">
    <reaction evidence="9">
        <text>O-phospho-L-threonyl-[protein] + H2O = L-threonyl-[protein] + phosphate</text>
        <dbReference type="Rhea" id="RHEA:47004"/>
        <dbReference type="Rhea" id="RHEA-COMP:11060"/>
        <dbReference type="Rhea" id="RHEA-COMP:11605"/>
        <dbReference type="ChEBI" id="CHEBI:15377"/>
        <dbReference type="ChEBI" id="CHEBI:30013"/>
        <dbReference type="ChEBI" id="CHEBI:43474"/>
        <dbReference type="ChEBI" id="CHEBI:61977"/>
        <dbReference type="EC" id="3.1.3.16"/>
    </reaction>
</comment>
<accession>A0A813THY1</accession>
<dbReference type="GO" id="GO:0016020">
    <property type="term" value="C:membrane"/>
    <property type="evidence" value="ECO:0007669"/>
    <property type="project" value="UniProtKB-SubCell"/>
</dbReference>
<evidence type="ECO:0000256" key="12">
    <source>
        <dbReference type="SAM" id="Phobius"/>
    </source>
</evidence>